<reference evidence="2" key="1">
    <citation type="submission" date="2021-05" db="EMBL/GenBank/DDBJ databases">
        <authorList>
            <person name="Alioto T."/>
            <person name="Alioto T."/>
            <person name="Gomez Garrido J."/>
        </authorList>
    </citation>
    <scope>NUCLEOTIDE SEQUENCE</scope>
</reference>
<evidence type="ECO:0000256" key="1">
    <source>
        <dbReference type="SAM" id="MobiDB-lite"/>
    </source>
</evidence>
<proteinExistence type="predicted"/>
<feature type="region of interest" description="Disordered" evidence="1">
    <location>
        <begin position="82"/>
        <end position="101"/>
    </location>
</feature>
<evidence type="ECO:0000313" key="2">
    <source>
        <dbReference type="EMBL" id="CAG6544514.1"/>
    </source>
</evidence>
<protein>
    <submittedName>
        <fullName evidence="2">(northern house mosquito) hypothetical protein</fullName>
    </submittedName>
</protein>
<dbReference type="EMBL" id="HBUE01337088">
    <property type="protein sequence ID" value="CAG6596652.1"/>
    <property type="molecule type" value="Transcribed_RNA"/>
</dbReference>
<accession>A0A8D8HZK9</accession>
<feature type="compositionally biased region" description="Low complexity" evidence="1">
    <location>
        <begin position="39"/>
        <end position="55"/>
    </location>
</feature>
<name>A0A8D8HZK9_CULPI</name>
<organism evidence="2">
    <name type="scientific">Culex pipiens</name>
    <name type="common">House mosquito</name>
    <dbReference type="NCBI Taxonomy" id="7175"/>
    <lineage>
        <taxon>Eukaryota</taxon>
        <taxon>Metazoa</taxon>
        <taxon>Ecdysozoa</taxon>
        <taxon>Arthropoda</taxon>
        <taxon>Hexapoda</taxon>
        <taxon>Insecta</taxon>
        <taxon>Pterygota</taxon>
        <taxon>Neoptera</taxon>
        <taxon>Endopterygota</taxon>
        <taxon>Diptera</taxon>
        <taxon>Nematocera</taxon>
        <taxon>Culicoidea</taxon>
        <taxon>Culicidae</taxon>
        <taxon>Culicinae</taxon>
        <taxon>Culicini</taxon>
        <taxon>Culex</taxon>
        <taxon>Culex</taxon>
    </lineage>
</organism>
<feature type="region of interest" description="Disordered" evidence="1">
    <location>
        <begin position="33"/>
        <end position="55"/>
    </location>
</feature>
<sequence>MGISAAIGYFAQRTKFVEFWFFSPLKKNLNPPVDPAPEPCSSTTPISSTNTPAAIPQKKLLPPTQLLSVHPGRHEDVLHLRNGTRTGPQAYRGGTGPPKATQRVAECPRENALQICCFSDTLQWTV</sequence>
<dbReference type="EMBL" id="HBUE01230303">
    <property type="protein sequence ID" value="CAG6544514.1"/>
    <property type="molecule type" value="Transcribed_RNA"/>
</dbReference>
<dbReference type="AlphaFoldDB" id="A0A8D8HZK9"/>